<accession>A0AAJ7EK46</accession>
<reference evidence="1" key="1">
    <citation type="submission" date="2025-08" db="UniProtKB">
        <authorList>
            <consortium name="RefSeq"/>
        </authorList>
    </citation>
    <scope>IDENTIFICATION</scope>
</reference>
<dbReference type="PANTHER" id="PTHR14614:SF130">
    <property type="entry name" value="PROTEIN-LYSINE N-METHYLTRANSFERASE EEF2KMT"/>
    <property type="match status" value="1"/>
</dbReference>
<sequence length="331" mass="38805">MADDNKNIKYDVVHKLVKNFLMGNLKYELSKDEVNELSLDNQEIFMQLTIHSSLYKKYPLKFEFCRLFFKKLIKYLEQYSEVHDDMYEFICSLMKIKNEENKFSYRHYIIANNLIDIITIKETNNMVINGTTGMKTWEAAIMLSDWILCNKELFYNRRILELGSGVGFTGITVGKFCMPKSITLTDCHSDVLDLLVENIAINFSDLQKTATSQYHSFKNDQKVIDVTKLDWHCPEDINDNYYPDIVIGADIVYDPSILLPLCNVLNKFFNRNPQLQVYIASIIRNEETFNQFLKVLDNINVAVDKVIPTECVFLNWNQEMKRCILKIRKNV</sequence>
<dbReference type="Pfam" id="PF10294">
    <property type="entry name" value="Methyltransf_16"/>
    <property type="match status" value="1"/>
</dbReference>
<dbReference type="AlphaFoldDB" id="A0AAJ7EK46"/>
<dbReference type="GeneID" id="106127012"/>
<name>A0AAJ7EK46_PAPXU</name>
<dbReference type="GO" id="GO:0032991">
    <property type="term" value="C:protein-containing complex"/>
    <property type="evidence" value="ECO:0007669"/>
    <property type="project" value="TreeGrafter"/>
</dbReference>
<dbReference type="InterPro" id="IPR019410">
    <property type="entry name" value="Methyltransf_16"/>
</dbReference>
<proteinExistence type="predicted"/>
<dbReference type="Proteomes" id="UP000694872">
    <property type="component" value="Unplaced"/>
</dbReference>
<dbReference type="SUPFAM" id="SSF53335">
    <property type="entry name" value="S-adenosyl-L-methionine-dependent methyltransferases"/>
    <property type="match status" value="1"/>
</dbReference>
<dbReference type="InterPro" id="IPR029063">
    <property type="entry name" value="SAM-dependent_MTases_sf"/>
</dbReference>
<dbReference type="Gene3D" id="3.40.50.150">
    <property type="entry name" value="Vaccinia Virus protein VP39"/>
    <property type="match status" value="1"/>
</dbReference>
<evidence type="ECO:0000313" key="1">
    <source>
        <dbReference type="RefSeq" id="XP_013180395.1"/>
    </source>
</evidence>
<gene>
    <name evidence="1" type="primary">LOC106127012</name>
</gene>
<dbReference type="KEGG" id="pxu:106127012"/>
<protein>
    <submittedName>
        <fullName evidence="1">Protein-lysine N-methyltransferase EEF2KMT</fullName>
    </submittedName>
</protein>
<dbReference type="PANTHER" id="PTHR14614">
    <property type="entry name" value="HEPATOCELLULAR CARCINOMA-ASSOCIATED ANTIGEN"/>
    <property type="match status" value="1"/>
</dbReference>
<organism evidence="1">
    <name type="scientific">Papilio xuthus</name>
    <name type="common">Asian swallowtail butterfly</name>
    <dbReference type="NCBI Taxonomy" id="66420"/>
    <lineage>
        <taxon>Eukaryota</taxon>
        <taxon>Metazoa</taxon>
        <taxon>Ecdysozoa</taxon>
        <taxon>Arthropoda</taxon>
        <taxon>Hexapoda</taxon>
        <taxon>Insecta</taxon>
        <taxon>Pterygota</taxon>
        <taxon>Neoptera</taxon>
        <taxon>Endopterygota</taxon>
        <taxon>Lepidoptera</taxon>
        <taxon>Glossata</taxon>
        <taxon>Ditrysia</taxon>
        <taxon>Papilionoidea</taxon>
        <taxon>Papilionidae</taxon>
        <taxon>Papilioninae</taxon>
        <taxon>Papilio</taxon>
    </lineage>
</organism>
<dbReference type="RefSeq" id="XP_013180395.1">
    <property type="nucleotide sequence ID" value="XM_013324941.1"/>
</dbReference>